<dbReference type="Proteomes" id="UP000274772">
    <property type="component" value="Chromosome"/>
</dbReference>
<dbReference type="EMBL" id="AP018586">
    <property type="protein sequence ID" value="BBD93140.1"/>
    <property type="molecule type" value="Genomic_DNA"/>
</dbReference>
<proteinExistence type="predicted"/>
<sequence>MKIYVAILFGIKFIDLYSVINALLYNINYRRMNNSKNMDKKAIKINLLMHGFIALIMVGVTIYLSYFKYL</sequence>
<feature type="transmembrane region" description="Helical" evidence="1">
    <location>
        <begin position="6"/>
        <end position="27"/>
    </location>
</feature>
<reference evidence="2 3" key="1">
    <citation type="submission" date="2018-05" db="EMBL/GenBank/DDBJ databases">
        <title>Complete genome sequencing of three human clinical isolates of Staphylococcus caprae reveals virulence factors similar to those of S. epidermidis and S. capitis.</title>
        <authorList>
            <person name="Watanabe S."/>
            <person name="Cui L."/>
        </authorList>
    </citation>
    <scope>NUCLEOTIDE SEQUENCE [LARGE SCALE GENOMIC DNA]</scope>
    <source>
        <strain evidence="2 3">JMUB590</strain>
    </source>
</reference>
<feature type="transmembrane region" description="Helical" evidence="1">
    <location>
        <begin position="47"/>
        <end position="67"/>
    </location>
</feature>
<evidence type="ECO:0000256" key="1">
    <source>
        <dbReference type="SAM" id="Phobius"/>
    </source>
</evidence>
<keyword evidence="3" id="KW-1185">Reference proteome</keyword>
<gene>
    <name evidence="2" type="ORF">JMUB590_2085</name>
</gene>
<evidence type="ECO:0000313" key="3">
    <source>
        <dbReference type="Proteomes" id="UP000274772"/>
    </source>
</evidence>
<organism evidence="2 3">
    <name type="scientific">Staphylococcus caprae</name>
    <dbReference type="NCBI Taxonomy" id="29380"/>
    <lineage>
        <taxon>Bacteria</taxon>
        <taxon>Bacillati</taxon>
        <taxon>Bacillota</taxon>
        <taxon>Bacilli</taxon>
        <taxon>Bacillales</taxon>
        <taxon>Staphylococcaceae</taxon>
        <taxon>Staphylococcus</taxon>
    </lineage>
</organism>
<keyword evidence="1" id="KW-0812">Transmembrane</keyword>
<accession>A0ABN5WBR1</accession>
<keyword evidence="1" id="KW-0472">Membrane</keyword>
<protein>
    <submittedName>
        <fullName evidence="2">Uncharacterized protein</fullName>
    </submittedName>
</protein>
<evidence type="ECO:0000313" key="2">
    <source>
        <dbReference type="EMBL" id="BBD93140.1"/>
    </source>
</evidence>
<keyword evidence="1" id="KW-1133">Transmembrane helix</keyword>
<name>A0ABN5WBR1_9STAP</name>